<evidence type="ECO:0000313" key="2">
    <source>
        <dbReference type="EMBL" id="BES91296.1"/>
    </source>
</evidence>
<evidence type="ECO:0000313" key="3">
    <source>
        <dbReference type="Proteomes" id="UP001307889"/>
    </source>
</evidence>
<evidence type="ECO:0000256" key="1">
    <source>
        <dbReference type="SAM" id="Phobius"/>
    </source>
</evidence>
<sequence length="74" mass="8396">MDTRDSDVPNTTKAMLEECAVLLPPSQQPSHRHSTPTISVEPVFSFLSFFFFYSPVYFVDDEKNIKPDLVTEGV</sequence>
<keyword evidence="1" id="KW-0472">Membrane</keyword>
<gene>
    <name evidence="2" type="ORF">NTJ_04104</name>
</gene>
<proteinExistence type="predicted"/>
<keyword evidence="1" id="KW-0812">Transmembrane</keyword>
<dbReference type="Proteomes" id="UP001307889">
    <property type="component" value="Chromosome 2"/>
</dbReference>
<protein>
    <submittedName>
        <fullName evidence="2">Uncharacterized protein</fullName>
    </submittedName>
</protein>
<feature type="transmembrane region" description="Helical" evidence="1">
    <location>
        <begin position="42"/>
        <end position="59"/>
    </location>
</feature>
<accession>A0ABN7AGA3</accession>
<organism evidence="2 3">
    <name type="scientific">Nesidiocoris tenuis</name>
    <dbReference type="NCBI Taxonomy" id="355587"/>
    <lineage>
        <taxon>Eukaryota</taxon>
        <taxon>Metazoa</taxon>
        <taxon>Ecdysozoa</taxon>
        <taxon>Arthropoda</taxon>
        <taxon>Hexapoda</taxon>
        <taxon>Insecta</taxon>
        <taxon>Pterygota</taxon>
        <taxon>Neoptera</taxon>
        <taxon>Paraneoptera</taxon>
        <taxon>Hemiptera</taxon>
        <taxon>Heteroptera</taxon>
        <taxon>Panheteroptera</taxon>
        <taxon>Cimicomorpha</taxon>
        <taxon>Miridae</taxon>
        <taxon>Dicyphina</taxon>
        <taxon>Nesidiocoris</taxon>
    </lineage>
</organism>
<keyword evidence="3" id="KW-1185">Reference proteome</keyword>
<reference evidence="2 3" key="1">
    <citation type="submission" date="2023-09" db="EMBL/GenBank/DDBJ databases">
        <title>Nesidiocoris tenuis whole genome shotgun sequence.</title>
        <authorList>
            <person name="Shibata T."/>
            <person name="Shimoda M."/>
            <person name="Kobayashi T."/>
            <person name="Uehara T."/>
        </authorList>
    </citation>
    <scope>NUCLEOTIDE SEQUENCE [LARGE SCALE GENOMIC DNA]</scope>
    <source>
        <strain evidence="2 3">Japan</strain>
    </source>
</reference>
<dbReference type="EMBL" id="AP028910">
    <property type="protein sequence ID" value="BES91296.1"/>
    <property type="molecule type" value="Genomic_DNA"/>
</dbReference>
<keyword evidence="1" id="KW-1133">Transmembrane helix</keyword>
<name>A0ABN7AGA3_9HEMI</name>